<dbReference type="Proteomes" id="UP001461163">
    <property type="component" value="Unassembled WGS sequence"/>
</dbReference>
<evidence type="ECO:0000256" key="2">
    <source>
        <dbReference type="PROSITE-ProRule" id="PRU00335"/>
    </source>
</evidence>
<dbReference type="PANTHER" id="PTHR43479">
    <property type="entry name" value="ACREF/ENVCD OPERON REPRESSOR-RELATED"/>
    <property type="match status" value="1"/>
</dbReference>
<name>A0ABU9SR62_9ALTE</name>
<keyword evidence="1 2" id="KW-0238">DNA-binding</keyword>
<evidence type="ECO:0000313" key="5">
    <source>
        <dbReference type="Proteomes" id="UP001461163"/>
    </source>
</evidence>
<dbReference type="RefSeq" id="WP_342880840.1">
    <property type="nucleotide sequence ID" value="NZ_JBBMQS010000002.1"/>
</dbReference>
<organism evidence="4 5">
    <name type="scientific">Paraglaciecola mesophila</name>
    <dbReference type="NCBI Taxonomy" id="197222"/>
    <lineage>
        <taxon>Bacteria</taxon>
        <taxon>Pseudomonadati</taxon>
        <taxon>Pseudomonadota</taxon>
        <taxon>Gammaproteobacteria</taxon>
        <taxon>Alteromonadales</taxon>
        <taxon>Alteromonadaceae</taxon>
        <taxon>Paraglaciecola</taxon>
    </lineage>
</organism>
<dbReference type="InterPro" id="IPR050624">
    <property type="entry name" value="HTH-type_Tx_Regulator"/>
</dbReference>
<dbReference type="SUPFAM" id="SSF46689">
    <property type="entry name" value="Homeodomain-like"/>
    <property type="match status" value="1"/>
</dbReference>
<dbReference type="InterPro" id="IPR009057">
    <property type="entry name" value="Homeodomain-like_sf"/>
</dbReference>
<gene>
    <name evidence="4" type="ORF">WNY77_03025</name>
</gene>
<reference evidence="4 5" key="1">
    <citation type="submission" date="2024-03" db="EMBL/GenBank/DDBJ databases">
        <title>Community enrichment and isolation of bacterial strains for fucoidan degradation.</title>
        <authorList>
            <person name="Sichert A."/>
        </authorList>
    </citation>
    <scope>NUCLEOTIDE SEQUENCE [LARGE SCALE GENOMIC DNA]</scope>
    <source>
        <strain evidence="4 5">AS12</strain>
    </source>
</reference>
<accession>A0ABU9SR62</accession>
<dbReference type="Pfam" id="PF00440">
    <property type="entry name" value="TetR_N"/>
    <property type="match status" value="1"/>
</dbReference>
<evidence type="ECO:0000259" key="3">
    <source>
        <dbReference type="PROSITE" id="PS50977"/>
    </source>
</evidence>
<dbReference type="PANTHER" id="PTHR43479:SF12">
    <property type="entry name" value="TRANSCRIPTIONAL REGULATORY PROTEIN"/>
    <property type="match status" value="1"/>
</dbReference>
<dbReference type="EMBL" id="JBBMQS010000002">
    <property type="protein sequence ID" value="MEM5496363.1"/>
    <property type="molecule type" value="Genomic_DNA"/>
</dbReference>
<keyword evidence="5" id="KW-1185">Reference proteome</keyword>
<evidence type="ECO:0000256" key="1">
    <source>
        <dbReference type="ARBA" id="ARBA00023125"/>
    </source>
</evidence>
<evidence type="ECO:0000313" key="4">
    <source>
        <dbReference type="EMBL" id="MEM5496363.1"/>
    </source>
</evidence>
<dbReference type="Gene3D" id="1.10.357.10">
    <property type="entry name" value="Tetracycline Repressor, domain 2"/>
    <property type="match status" value="1"/>
</dbReference>
<dbReference type="InterPro" id="IPR001647">
    <property type="entry name" value="HTH_TetR"/>
</dbReference>
<dbReference type="PRINTS" id="PR00455">
    <property type="entry name" value="HTHTETR"/>
</dbReference>
<proteinExistence type="predicted"/>
<comment type="caution">
    <text evidence="4">The sequence shown here is derived from an EMBL/GenBank/DDBJ whole genome shotgun (WGS) entry which is preliminary data.</text>
</comment>
<protein>
    <submittedName>
        <fullName evidence="4">Helix-turn-helix domain-containing protein</fullName>
    </submittedName>
</protein>
<sequence>MNVKKQGRRSAEDAEQTKSDILEAAAELFCELGFERVSLRNISDKAGVSHSLIRHHFGSKEEIWHAISDELHEFIVRYVAVVYQNMSKTVPANVQLFEFTKRMLAYMLVFKRPVQLMADAVRQEDALLDYFIGSSDDIESFVEGLVSAHNAAFPEAHIRMWDLKWQIVMYAHAAASLTPFLKETWSDETDDLNTCLLRHFMLFEQTMAARLKIDNCYRSIPDSVEELVYELPDSVTSEE</sequence>
<feature type="domain" description="HTH tetR-type" evidence="3">
    <location>
        <begin position="15"/>
        <end position="75"/>
    </location>
</feature>
<feature type="DNA-binding region" description="H-T-H motif" evidence="2">
    <location>
        <begin position="38"/>
        <end position="57"/>
    </location>
</feature>
<dbReference type="PROSITE" id="PS50977">
    <property type="entry name" value="HTH_TETR_2"/>
    <property type="match status" value="1"/>
</dbReference>